<dbReference type="Pfam" id="PF09994">
    <property type="entry name" value="T6SS_Tle1-like_cat"/>
    <property type="match status" value="1"/>
</dbReference>
<evidence type="ECO:0000259" key="1">
    <source>
        <dbReference type="Pfam" id="PF09994"/>
    </source>
</evidence>
<dbReference type="Proteomes" id="UP001596114">
    <property type="component" value="Unassembled WGS sequence"/>
</dbReference>
<sequence>MATRRLVLLFDGTWNKPESNTNVERLRRWIAPRDPAGTGQLVNYIPGVGVSRGLAHLLGGAFGYGLSGNVLDGYRWLCETWQPGDELYLFGFSRGAYTARSLGGLIRKCGLLRRHADGSVPGADISHAYDFYRDVASKPDDPAAVAFRAGHSIEVEIHFIGVWDTVGSLGIPDTASWFPYARSHYQFHDTELSKIVKYAYQALALDEHRPDFAPTVWTRNPYTLKPGETLTSKKLEQIEIEQRWFIGSHADVGGGNARDGAGRRPDPLPDLPLAWLQRKAVAAGLACTELLVPASDACTGVPRNSYAEFMGGIYKEFKPPFDRMLGNGVNEKVDDSVWHRWLADAGYRSPSLVRALARATVLMSVDAVVPDSTNHPARPSPPA</sequence>
<organism evidence="2 3">
    <name type="scientific">Rhodanobacter ginsengisoli</name>
    <dbReference type="NCBI Taxonomy" id="418646"/>
    <lineage>
        <taxon>Bacteria</taxon>
        <taxon>Pseudomonadati</taxon>
        <taxon>Pseudomonadota</taxon>
        <taxon>Gammaproteobacteria</taxon>
        <taxon>Lysobacterales</taxon>
        <taxon>Rhodanobacteraceae</taxon>
        <taxon>Rhodanobacter</taxon>
    </lineage>
</organism>
<gene>
    <name evidence="2" type="ORF">ACFPPA_04810</name>
</gene>
<name>A0ABW0QKD2_9GAMM</name>
<dbReference type="InterPro" id="IPR018712">
    <property type="entry name" value="Tle1-like_cat"/>
</dbReference>
<protein>
    <submittedName>
        <fullName evidence="2">DUF2235 domain-containing protein</fullName>
    </submittedName>
</protein>
<dbReference type="EMBL" id="JBHSNF010000001">
    <property type="protein sequence ID" value="MFC5525056.1"/>
    <property type="molecule type" value="Genomic_DNA"/>
</dbReference>
<reference evidence="3" key="1">
    <citation type="journal article" date="2019" name="Int. J. Syst. Evol. Microbiol.">
        <title>The Global Catalogue of Microorganisms (GCM) 10K type strain sequencing project: providing services to taxonomists for standard genome sequencing and annotation.</title>
        <authorList>
            <consortium name="The Broad Institute Genomics Platform"/>
            <consortium name="The Broad Institute Genome Sequencing Center for Infectious Disease"/>
            <person name="Wu L."/>
            <person name="Ma J."/>
        </authorList>
    </citation>
    <scope>NUCLEOTIDE SEQUENCE [LARGE SCALE GENOMIC DNA]</scope>
    <source>
        <strain evidence="3">CGMCC 1.16619</strain>
    </source>
</reference>
<evidence type="ECO:0000313" key="3">
    <source>
        <dbReference type="Proteomes" id="UP001596114"/>
    </source>
</evidence>
<comment type="caution">
    <text evidence="2">The sequence shown here is derived from an EMBL/GenBank/DDBJ whole genome shotgun (WGS) entry which is preliminary data.</text>
</comment>
<evidence type="ECO:0000313" key="2">
    <source>
        <dbReference type="EMBL" id="MFC5525056.1"/>
    </source>
</evidence>
<dbReference type="RefSeq" id="WP_377317778.1">
    <property type="nucleotide sequence ID" value="NZ_JBHSNF010000001.1"/>
</dbReference>
<dbReference type="PANTHER" id="PTHR33840">
    <property type="match status" value="1"/>
</dbReference>
<proteinExistence type="predicted"/>
<dbReference type="InterPro" id="IPR029058">
    <property type="entry name" value="AB_hydrolase_fold"/>
</dbReference>
<dbReference type="PANTHER" id="PTHR33840:SF1">
    <property type="entry name" value="TLE1 PHOSPHOLIPASE DOMAIN-CONTAINING PROTEIN"/>
    <property type="match status" value="1"/>
</dbReference>
<keyword evidence="3" id="KW-1185">Reference proteome</keyword>
<dbReference type="SUPFAM" id="SSF53474">
    <property type="entry name" value="alpha/beta-Hydrolases"/>
    <property type="match status" value="1"/>
</dbReference>
<feature type="domain" description="T6SS Phospholipase effector Tle1-like catalytic" evidence="1">
    <location>
        <begin position="4"/>
        <end position="278"/>
    </location>
</feature>
<accession>A0ABW0QKD2</accession>